<evidence type="ECO:0000256" key="1">
    <source>
        <dbReference type="ARBA" id="ARBA00012452"/>
    </source>
</evidence>
<dbReference type="PANTHER" id="PTHR11260:SF547">
    <property type="entry name" value="GLUTATHIONE S-TRANSFERASE"/>
    <property type="match status" value="1"/>
</dbReference>
<organism evidence="7 8">
    <name type="scientific">Parasponia andersonii</name>
    <name type="common">Sponia andersonii</name>
    <dbReference type="NCBI Taxonomy" id="3476"/>
    <lineage>
        <taxon>Eukaryota</taxon>
        <taxon>Viridiplantae</taxon>
        <taxon>Streptophyta</taxon>
        <taxon>Embryophyta</taxon>
        <taxon>Tracheophyta</taxon>
        <taxon>Spermatophyta</taxon>
        <taxon>Magnoliopsida</taxon>
        <taxon>eudicotyledons</taxon>
        <taxon>Gunneridae</taxon>
        <taxon>Pentapetalae</taxon>
        <taxon>rosids</taxon>
        <taxon>fabids</taxon>
        <taxon>Rosales</taxon>
        <taxon>Cannabaceae</taxon>
        <taxon>Parasponia</taxon>
    </lineage>
</organism>
<dbReference type="CDD" id="cd03058">
    <property type="entry name" value="GST_N_Tau"/>
    <property type="match status" value="1"/>
</dbReference>
<comment type="catalytic activity">
    <reaction evidence="3">
        <text>RX + glutathione = an S-substituted glutathione + a halide anion + H(+)</text>
        <dbReference type="Rhea" id="RHEA:16437"/>
        <dbReference type="ChEBI" id="CHEBI:15378"/>
        <dbReference type="ChEBI" id="CHEBI:16042"/>
        <dbReference type="ChEBI" id="CHEBI:17792"/>
        <dbReference type="ChEBI" id="CHEBI:57925"/>
        <dbReference type="ChEBI" id="CHEBI:90779"/>
        <dbReference type="EC" id="2.5.1.18"/>
    </reaction>
</comment>
<evidence type="ECO:0000259" key="6">
    <source>
        <dbReference type="PROSITE" id="PS50405"/>
    </source>
</evidence>
<dbReference type="SFLD" id="SFLDS00019">
    <property type="entry name" value="Glutathione_Transferase_(cytos"/>
    <property type="match status" value="1"/>
</dbReference>
<feature type="domain" description="GST N-terminal" evidence="5">
    <location>
        <begin position="4"/>
        <end position="84"/>
    </location>
</feature>
<evidence type="ECO:0000256" key="4">
    <source>
        <dbReference type="RuleBase" id="RU003494"/>
    </source>
</evidence>
<dbReference type="SUPFAM" id="SSF47616">
    <property type="entry name" value="GST C-terminal domain-like"/>
    <property type="match status" value="1"/>
</dbReference>
<evidence type="ECO:0000256" key="2">
    <source>
        <dbReference type="ARBA" id="ARBA00022679"/>
    </source>
</evidence>
<dbReference type="FunFam" id="1.20.1050.10:FF:000018">
    <property type="entry name" value="Glutathione S-transferase U20"/>
    <property type="match status" value="1"/>
</dbReference>
<comment type="caution">
    <text evidence="7">The sequence shown here is derived from an EMBL/GenBank/DDBJ whole genome shotgun (WGS) entry which is preliminary data.</text>
</comment>
<evidence type="ECO:0000313" key="8">
    <source>
        <dbReference type="Proteomes" id="UP000237105"/>
    </source>
</evidence>
<sequence>MTKDEVLLLDCWASPYCLRVKIALNEKGIEYERREEDLFGGKSELLLRSNPLHQKVPVLLHHGKPLSESAIIVDYIDRTWPSPPLLPSSAYDIAQARFWADFIDQKVFDAGKNIWTSRGEALEVAKTDFIEILKKLEELALADKEYFGGDTFGYVDILAIALTSWFYAYEKFGGFKVEEHCPKLSAWIKRCNKRDTIARVIPDPERIYEFVGMLRKMHGIE</sequence>
<dbReference type="InterPro" id="IPR004046">
    <property type="entry name" value="GST_C"/>
</dbReference>
<name>A0A2P5A5U5_PARAD</name>
<dbReference type="InterPro" id="IPR045074">
    <property type="entry name" value="GST_C_Tau"/>
</dbReference>
<dbReference type="EC" id="2.5.1.18" evidence="1"/>
<dbReference type="InterPro" id="IPR036282">
    <property type="entry name" value="Glutathione-S-Trfase_C_sf"/>
</dbReference>
<dbReference type="InterPro" id="IPR040079">
    <property type="entry name" value="Glutathione_S-Trfase"/>
</dbReference>
<dbReference type="GO" id="GO:0004364">
    <property type="term" value="F:glutathione transferase activity"/>
    <property type="evidence" value="ECO:0007669"/>
    <property type="project" value="UniProtKB-EC"/>
</dbReference>
<evidence type="ECO:0000313" key="7">
    <source>
        <dbReference type="EMBL" id="PON31917.1"/>
    </source>
</evidence>
<keyword evidence="8" id="KW-1185">Reference proteome</keyword>
<dbReference type="SFLD" id="SFLDG01152">
    <property type="entry name" value="Main.3:_Omega-_and_Tau-like"/>
    <property type="match status" value="1"/>
</dbReference>
<dbReference type="Pfam" id="PF00043">
    <property type="entry name" value="GST_C"/>
    <property type="match status" value="1"/>
</dbReference>
<dbReference type="GO" id="GO:0005737">
    <property type="term" value="C:cytoplasm"/>
    <property type="evidence" value="ECO:0007669"/>
    <property type="project" value="TreeGrafter"/>
</dbReference>
<dbReference type="Gene3D" id="3.40.30.10">
    <property type="entry name" value="Glutaredoxin"/>
    <property type="match status" value="1"/>
</dbReference>
<dbReference type="EMBL" id="JXTB01000901">
    <property type="protein sequence ID" value="PON31917.1"/>
    <property type="molecule type" value="Genomic_DNA"/>
</dbReference>
<dbReference type="InterPro" id="IPR004045">
    <property type="entry name" value="Glutathione_S-Trfase_N"/>
</dbReference>
<dbReference type="InterPro" id="IPR045073">
    <property type="entry name" value="Omega/Tau-like"/>
</dbReference>
<protein>
    <recommendedName>
        <fullName evidence="1">glutathione transferase</fullName>
        <ecNumber evidence="1">2.5.1.18</ecNumber>
    </recommendedName>
</protein>
<gene>
    <name evidence="7" type="ORF">PanWU01x14_365830</name>
</gene>
<dbReference type="Pfam" id="PF02798">
    <property type="entry name" value="GST_N"/>
    <property type="match status" value="1"/>
</dbReference>
<dbReference type="OrthoDB" id="202840at2759"/>
<reference evidence="8" key="1">
    <citation type="submission" date="2016-06" db="EMBL/GenBank/DDBJ databases">
        <title>Parallel loss of symbiosis genes in relatives of nitrogen-fixing non-legume Parasponia.</title>
        <authorList>
            <person name="Van Velzen R."/>
            <person name="Holmer R."/>
            <person name="Bu F."/>
            <person name="Rutten L."/>
            <person name="Van Zeijl A."/>
            <person name="Liu W."/>
            <person name="Santuari L."/>
            <person name="Cao Q."/>
            <person name="Sharma T."/>
            <person name="Shen D."/>
            <person name="Roswanjaya Y."/>
            <person name="Wardhani T."/>
            <person name="Kalhor M.S."/>
            <person name="Jansen J."/>
            <person name="Van den Hoogen J."/>
            <person name="Gungor B."/>
            <person name="Hartog M."/>
            <person name="Hontelez J."/>
            <person name="Verver J."/>
            <person name="Yang W.-C."/>
            <person name="Schijlen E."/>
            <person name="Repin R."/>
            <person name="Schilthuizen M."/>
            <person name="Schranz E."/>
            <person name="Heidstra R."/>
            <person name="Miyata K."/>
            <person name="Fedorova E."/>
            <person name="Kohlen W."/>
            <person name="Bisseling T."/>
            <person name="Smit S."/>
            <person name="Geurts R."/>
        </authorList>
    </citation>
    <scope>NUCLEOTIDE SEQUENCE [LARGE SCALE GENOMIC DNA]</scope>
    <source>
        <strain evidence="8">cv. WU1-14</strain>
    </source>
</reference>
<dbReference type="AlphaFoldDB" id="A0A2P5A5U5"/>
<dbReference type="PROSITE" id="PS50405">
    <property type="entry name" value="GST_CTER"/>
    <property type="match status" value="1"/>
</dbReference>
<dbReference type="STRING" id="3476.A0A2P5A5U5"/>
<dbReference type="SFLD" id="SFLDG00358">
    <property type="entry name" value="Main_(cytGST)"/>
    <property type="match status" value="1"/>
</dbReference>
<comment type="similarity">
    <text evidence="4">Belongs to the GST superfamily.</text>
</comment>
<dbReference type="PROSITE" id="PS50404">
    <property type="entry name" value="GST_NTER"/>
    <property type="match status" value="1"/>
</dbReference>
<dbReference type="CDD" id="cd03185">
    <property type="entry name" value="GST_C_Tau"/>
    <property type="match status" value="1"/>
</dbReference>
<dbReference type="GO" id="GO:0006749">
    <property type="term" value="P:glutathione metabolic process"/>
    <property type="evidence" value="ECO:0007669"/>
    <property type="project" value="InterPro"/>
</dbReference>
<dbReference type="InterPro" id="IPR036249">
    <property type="entry name" value="Thioredoxin-like_sf"/>
</dbReference>
<dbReference type="PANTHER" id="PTHR11260">
    <property type="entry name" value="GLUTATHIONE S-TRANSFERASE, GST, SUPERFAMILY, GST DOMAIN CONTAINING"/>
    <property type="match status" value="1"/>
</dbReference>
<dbReference type="Gene3D" id="1.20.1050.10">
    <property type="match status" value="1"/>
</dbReference>
<keyword evidence="2" id="KW-0808">Transferase</keyword>
<feature type="domain" description="GST C-terminal" evidence="6">
    <location>
        <begin position="89"/>
        <end position="210"/>
    </location>
</feature>
<evidence type="ECO:0000256" key="3">
    <source>
        <dbReference type="ARBA" id="ARBA00047960"/>
    </source>
</evidence>
<dbReference type="SUPFAM" id="SSF52833">
    <property type="entry name" value="Thioredoxin-like"/>
    <property type="match status" value="1"/>
</dbReference>
<accession>A0A2P5A5U5</accession>
<dbReference type="Proteomes" id="UP000237105">
    <property type="component" value="Unassembled WGS sequence"/>
</dbReference>
<proteinExistence type="inferred from homology"/>
<dbReference type="InterPro" id="IPR010987">
    <property type="entry name" value="Glutathione-S-Trfase_C-like"/>
</dbReference>
<evidence type="ECO:0000259" key="5">
    <source>
        <dbReference type="PROSITE" id="PS50404"/>
    </source>
</evidence>
<dbReference type="FunFam" id="3.40.30.10:FF:000014">
    <property type="entry name" value="Tau class glutathione S-transferase"/>
    <property type="match status" value="1"/>
</dbReference>